<sequence length="96" mass="9862">MDTGRCGSRSPAVCSAGSLPLRARRPCRCGHAVPGLPKMRLRPFCQALSAWGKSQVSCLTSRSCGVPGHDSVSPLLWGWGGSGPGVLSGCLLAPVS</sequence>
<dbReference type="EMBL" id="JANPWB010000005">
    <property type="protein sequence ID" value="KAJ1188605.1"/>
    <property type="molecule type" value="Genomic_DNA"/>
</dbReference>
<dbReference type="AlphaFoldDB" id="A0AAV7UHV4"/>
<reference evidence="1" key="1">
    <citation type="journal article" date="2022" name="bioRxiv">
        <title>Sequencing and chromosome-scale assembly of the giantPleurodeles waltlgenome.</title>
        <authorList>
            <person name="Brown T."/>
            <person name="Elewa A."/>
            <person name="Iarovenko S."/>
            <person name="Subramanian E."/>
            <person name="Araus A.J."/>
            <person name="Petzold A."/>
            <person name="Susuki M."/>
            <person name="Suzuki K.-i.T."/>
            <person name="Hayashi T."/>
            <person name="Toyoda A."/>
            <person name="Oliveira C."/>
            <person name="Osipova E."/>
            <person name="Leigh N.D."/>
            <person name="Simon A."/>
            <person name="Yun M.H."/>
        </authorList>
    </citation>
    <scope>NUCLEOTIDE SEQUENCE</scope>
    <source>
        <strain evidence="1">20211129_DDA</strain>
        <tissue evidence="1">Liver</tissue>
    </source>
</reference>
<evidence type="ECO:0000313" key="2">
    <source>
        <dbReference type="Proteomes" id="UP001066276"/>
    </source>
</evidence>
<comment type="caution">
    <text evidence="1">The sequence shown here is derived from an EMBL/GenBank/DDBJ whole genome shotgun (WGS) entry which is preliminary data.</text>
</comment>
<dbReference type="Proteomes" id="UP001066276">
    <property type="component" value="Chromosome 3_1"/>
</dbReference>
<proteinExistence type="predicted"/>
<organism evidence="1 2">
    <name type="scientific">Pleurodeles waltl</name>
    <name type="common">Iberian ribbed newt</name>
    <dbReference type="NCBI Taxonomy" id="8319"/>
    <lineage>
        <taxon>Eukaryota</taxon>
        <taxon>Metazoa</taxon>
        <taxon>Chordata</taxon>
        <taxon>Craniata</taxon>
        <taxon>Vertebrata</taxon>
        <taxon>Euteleostomi</taxon>
        <taxon>Amphibia</taxon>
        <taxon>Batrachia</taxon>
        <taxon>Caudata</taxon>
        <taxon>Salamandroidea</taxon>
        <taxon>Salamandridae</taxon>
        <taxon>Pleurodelinae</taxon>
        <taxon>Pleurodeles</taxon>
    </lineage>
</organism>
<protein>
    <submittedName>
        <fullName evidence="1">Uncharacterized protein</fullName>
    </submittedName>
</protein>
<keyword evidence="2" id="KW-1185">Reference proteome</keyword>
<gene>
    <name evidence="1" type="ORF">NDU88_005364</name>
</gene>
<evidence type="ECO:0000313" key="1">
    <source>
        <dbReference type="EMBL" id="KAJ1188605.1"/>
    </source>
</evidence>
<name>A0AAV7UHV4_PLEWA</name>
<accession>A0AAV7UHV4</accession>